<dbReference type="RefSeq" id="WP_201698619.1">
    <property type="nucleotide sequence ID" value="NZ_CAJHCQ010000014.1"/>
</dbReference>
<protein>
    <submittedName>
        <fullName evidence="3">Cyclopentanol dehydrogenase</fullName>
        <ecNumber evidence="3">1.1.1.163</ecNumber>
    </submittedName>
</protein>
<dbReference type="EMBL" id="CAJHCQ010000014">
    <property type="protein sequence ID" value="CAD6550785.1"/>
    <property type="molecule type" value="Genomic_DNA"/>
</dbReference>
<keyword evidence="2 3" id="KW-0560">Oxidoreductase</keyword>
<accession>A0ABN7I6J9</accession>
<dbReference type="PANTHER" id="PTHR24321">
    <property type="entry name" value="DEHYDROGENASES, SHORT CHAIN"/>
    <property type="match status" value="1"/>
</dbReference>
<sequence>MSESVNNVPGGFASYPDLDGAAFLVLGTGSGVGAQIVRALDQNGAAVICADIDQVAAQTAAATLRRSLAISVDVTDTTAITKAFDQAESAFGPLRGVIDVVGMLKPKRIADADDAHWKWHFEIIFDHARRVASEAARRLAPGACVTYVTSAAGFAGVPGNAPYAAAKAAQISLIRTAAVEFAPLGIRVNGVAPGVISNPRMEAFLDASGHRAATEAAIPMGRLAQPREVADSLLFLSSRSASFITGQVIVVDGGTQNLWPYPSL</sequence>
<reference evidence="3 4" key="1">
    <citation type="submission" date="2020-10" db="EMBL/GenBank/DDBJ databases">
        <authorList>
            <person name="Peeters C."/>
        </authorList>
    </citation>
    <scope>NUCLEOTIDE SEQUENCE [LARGE SCALE GENOMIC DNA]</scope>
    <source>
        <strain evidence="3 4">LMG 27952</strain>
    </source>
</reference>
<proteinExistence type="inferred from homology"/>
<evidence type="ECO:0000313" key="4">
    <source>
        <dbReference type="Proteomes" id="UP000656319"/>
    </source>
</evidence>
<evidence type="ECO:0000256" key="1">
    <source>
        <dbReference type="ARBA" id="ARBA00006484"/>
    </source>
</evidence>
<name>A0ABN7I6J9_9BURK</name>
<comment type="caution">
    <text evidence="3">The sequence shown here is derived from an EMBL/GenBank/DDBJ whole genome shotgun (WGS) entry which is preliminary data.</text>
</comment>
<dbReference type="PANTHER" id="PTHR24321:SF8">
    <property type="entry name" value="ESTRADIOL 17-BETA-DEHYDROGENASE 8-RELATED"/>
    <property type="match status" value="1"/>
</dbReference>
<organism evidence="3 4">
    <name type="scientific">Paraburkholderia hiiakae</name>
    <dbReference type="NCBI Taxonomy" id="1081782"/>
    <lineage>
        <taxon>Bacteria</taxon>
        <taxon>Pseudomonadati</taxon>
        <taxon>Pseudomonadota</taxon>
        <taxon>Betaproteobacteria</taxon>
        <taxon>Burkholderiales</taxon>
        <taxon>Burkholderiaceae</taxon>
        <taxon>Paraburkholderia</taxon>
    </lineage>
</organism>
<dbReference type="EC" id="1.1.1.163" evidence="3"/>
<dbReference type="InterPro" id="IPR036291">
    <property type="entry name" value="NAD(P)-bd_dom_sf"/>
</dbReference>
<dbReference type="Gene3D" id="3.40.50.720">
    <property type="entry name" value="NAD(P)-binding Rossmann-like Domain"/>
    <property type="match status" value="1"/>
</dbReference>
<dbReference type="GO" id="GO:0055041">
    <property type="term" value="F:cyclopentanol dehydrogenase activity"/>
    <property type="evidence" value="ECO:0007669"/>
    <property type="project" value="UniProtKB-EC"/>
</dbReference>
<gene>
    <name evidence="3" type="primary">cpnA</name>
    <name evidence="3" type="ORF">LMG27952_05068</name>
</gene>
<keyword evidence="4" id="KW-1185">Reference proteome</keyword>
<evidence type="ECO:0000256" key="2">
    <source>
        <dbReference type="ARBA" id="ARBA00023002"/>
    </source>
</evidence>
<evidence type="ECO:0000313" key="3">
    <source>
        <dbReference type="EMBL" id="CAD6550785.1"/>
    </source>
</evidence>
<dbReference type="Pfam" id="PF13561">
    <property type="entry name" value="adh_short_C2"/>
    <property type="match status" value="1"/>
</dbReference>
<dbReference type="PRINTS" id="PR00081">
    <property type="entry name" value="GDHRDH"/>
</dbReference>
<dbReference type="SUPFAM" id="SSF51735">
    <property type="entry name" value="NAD(P)-binding Rossmann-fold domains"/>
    <property type="match status" value="1"/>
</dbReference>
<comment type="similarity">
    <text evidence="1">Belongs to the short-chain dehydrogenases/reductases (SDR) family.</text>
</comment>
<dbReference type="CDD" id="cd05233">
    <property type="entry name" value="SDR_c"/>
    <property type="match status" value="1"/>
</dbReference>
<dbReference type="Proteomes" id="UP000656319">
    <property type="component" value="Unassembled WGS sequence"/>
</dbReference>
<dbReference type="InterPro" id="IPR002347">
    <property type="entry name" value="SDR_fam"/>
</dbReference>